<evidence type="ECO:0000256" key="2">
    <source>
        <dbReference type="ARBA" id="ARBA00022801"/>
    </source>
</evidence>
<dbReference type="GO" id="GO:0016042">
    <property type="term" value="P:lipid catabolic process"/>
    <property type="evidence" value="ECO:0007669"/>
    <property type="project" value="UniProtKB-KW"/>
</dbReference>
<keyword evidence="4" id="KW-0443">Lipid metabolism</keyword>
<dbReference type="EMBL" id="JAQQWP010000003">
    <property type="protein sequence ID" value="KAK8123571.1"/>
    <property type="molecule type" value="Genomic_DNA"/>
</dbReference>
<evidence type="ECO:0000256" key="3">
    <source>
        <dbReference type="ARBA" id="ARBA00022963"/>
    </source>
</evidence>
<dbReference type="InterPro" id="IPR000073">
    <property type="entry name" value="AB_hydrolase_1"/>
</dbReference>
<sequence>MFFGDHAQLGLAAKIPVPDPSPVLSYSPVVLDNVPNRPAPLQLRVSVPSPSFRNGEPLPIILISHGLGNSSFLSSHEGYTPLADFLAGRGFAVIQPTHLYSRFYDPTQFPAGATEEEEGNEFHWKTAVRDLTTILDRLDEIEAAIPSLLSPGGNRLDREKIGIIGHSFGASTANLLLGVVNTDTRFPNQKPFGGRDSRIKAGVLMAAIGSGPLVTEMGRKVLPFYGPDFGTLSAPTLIVAGDIDTSPHLTTTRGPEFHMDPYHLAPGPKDLFTVKGGLHCLGGVDGWDAVGTPGDAHPQRLGAVQRMTWAYLRSQLYEGDAAWADACEALKGLEDLGDVQNKS</sequence>
<gene>
    <name evidence="6" type="ORF">PG999_003489</name>
</gene>
<dbReference type="InterPro" id="IPR029058">
    <property type="entry name" value="AB_hydrolase_fold"/>
</dbReference>
<dbReference type="Proteomes" id="UP001392437">
    <property type="component" value="Unassembled WGS sequence"/>
</dbReference>
<reference evidence="6 7" key="1">
    <citation type="submission" date="2023-01" db="EMBL/GenBank/DDBJ databases">
        <title>Analysis of 21 Apiospora genomes using comparative genomics revels a genus with tremendous synthesis potential of carbohydrate active enzymes and secondary metabolites.</title>
        <authorList>
            <person name="Sorensen T."/>
        </authorList>
    </citation>
    <scope>NUCLEOTIDE SEQUENCE [LARGE SCALE GENOMIC DNA]</scope>
    <source>
        <strain evidence="6 7">CBS 117206</strain>
    </source>
</reference>
<comment type="caution">
    <text evidence="6">The sequence shown here is derived from an EMBL/GenBank/DDBJ whole genome shotgun (WGS) entry which is preliminary data.</text>
</comment>
<dbReference type="GO" id="GO:0003847">
    <property type="term" value="F:1-alkyl-2-acetylglycerophosphocholine esterase activity"/>
    <property type="evidence" value="ECO:0007669"/>
    <property type="project" value="UniProtKB-EC"/>
</dbReference>
<dbReference type="PANTHER" id="PTHR10272:SF0">
    <property type="entry name" value="PLATELET-ACTIVATING FACTOR ACETYLHYDROLASE"/>
    <property type="match status" value="1"/>
</dbReference>
<dbReference type="Gene3D" id="3.40.50.1820">
    <property type="entry name" value="alpha/beta hydrolase"/>
    <property type="match status" value="1"/>
</dbReference>
<name>A0AAW0R3W3_9PEZI</name>
<dbReference type="EC" id="3.1.1.47" evidence="1"/>
<evidence type="ECO:0000256" key="4">
    <source>
        <dbReference type="ARBA" id="ARBA00023098"/>
    </source>
</evidence>
<dbReference type="SUPFAM" id="SSF53474">
    <property type="entry name" value="alpha/beta-Hydrolases"/>
    <property type="match status" value="1"/>
</dbReference>
<organism evidence="6 7">
    <name type="scientific">Apiospora kogelbergensis</name>
    <dbReference type="NCBI Taxonomy" id="1337665"/>
    <lineage>
        <taxon>Eukaryota</taxon>
        <taxon>Fungi</taxon>
        <taxon>Dikarya</taxon>
        <taxon>Ascomycota</taxon>
        <taxon>Pezizomycotina</taxon>
        <taxon>Sordariomycetes</taxon>
        <taxon>Xylariomycetidae</taxon>
        <taxon>Amphisphaeriales</taxon>
        <taxon>Apiosporaceae</taxon>
        <taxon>Apiospora</taxon>
    </lineage>
</organism>
<keyword evidence="7" id="KW-1185">Reference proteome</keyword>
<evidence type="ECO:0000256" key="1">
    <source>
        <dbReference type="ARBA" id="ARBA00013201"/>
    </source>
</evidence>
<evidence type="ECO:0000313" key="7">
    <source>
        <dbReference type="Proteomes" id="UP001392437"/>
    </source>
</evidence>
<feature type="domain" description="AB hydrolase-1" evidence="5">
    <location>
        <begin position="61"/>
        <end position="262"/>
    </location>
</feature>
<protein>
    <recommendedName>
        <fullName evidence="1">1-alkyl-2-acetylglycerophosphocholine esterase</fullName>
        <ecNumber evidence="1">3.1.1.47</ecNumber>
    </recommendedName>
</protein>
<proteinExistence type="predicted"/>
<evidence type="ECO:0000313" key="6">
    <source>
        <dbReference type="EMBL" id="KAK8123571.1"/>
    </source>
</evidence>
<dbReference type="Pfam" id="PF12697">
    <property type="entry name" value="Abhydrolase_6"/>
    <property type="match status" value="1"/>
</dbReference>
<accession>A0AAW0R3W3</accession>
<dbReference type="PANTHER" id="PTHR10272">
    <property type="entry name" value="PLATELET-ACTIVATING FACTOR ACETYLHYDROLASE"/>
    <property type="match status" value="1"/>
</dbReference>
<keyword evidence="2" id="KW-0378">Hydrolase</keyword>
<dbReference type="AlphaFoldDB" id="A0AAW0R3W3"/>
<evidence type="ECO:0000259" key="5">
    <source>
        <dbReference type="Pfam" id="PF12697"/>
    </source>
</evidence>
<keyword evidence="3" id="KW-0442">Lipid degradation</keyword>